<dbReference type="GO" id="GO:0004586">
    <property type="term" value="F:ornithine decarboxylase activity"/>
    <property type="evidence" value="ECO:0007669"/>
    <property type="project" value="UniProtKB-EC"/>
</dbReference>
<dbReference type="Gene3D" id="2.40.37.10">
    <property type="entry name" value="Lyase, Ornithine Decarboxylase, Chain A, domain 1"/>
    <property type="match status" value="1"/>
</dbReference>
<evidence type="ECO:0000256" key="1">
    <source>
        <dbReference type="ARBA" id="ARBA00001933"/>
    </source>
</evidence>
<comment type="catalytic activity">
    <reaction evidence="8">
        <text>L-ornithine + H(+) = putrescine + CO2</text>
        <dbReference type="Rhea" id="RHEA:22964"/>
        <dbReference type="ChEBI" id="CHEBI:15378"/>
        <dbReference type="ChEBI" id="CHEBI:16526"/>
        <dbReference type="ChEBI" id="CHEBI:46911"/>
        <dbReference type="ChEBI" id="CHEBI:326268"/>
        <dbReference type="EC" id="4.1.1.17"/>
    </reaction>
</comment>
<comment type="cofactor">
    <cofactor evidence="1 9">
        <name>pyridoxal 5'-phosphate</name>
        <dbReference type="ChEBI" id="CHEBI:597326"/>
    </cofactor>
</comment>
<dbReference type="PRINTS" id="PR01179">
    <property type="entry name" value="ODADCRBXLASE"/>
</dbReference>
<keyword evidence="4" id="KW-0456">Lyase</keyword>
<evidence type="ECO:0000259" key="11">
    <source>
        <dbReference type="Pfam" id="PF02784"/>
    </source>
</evidence>
<dbReference type="Pfam" id="PF02784">
    <property type="entry name" value="Orn_Arg_deC_N"/>
    <property type="match status" value="1"/>
</dbReference>
<accession>A0A077WR01</accession>
<dbReference type="OrthoDB" id="5034579at2759"/>
<evidence type="ECO:0000256" key="7">
    <source>
        <dbReference type="ARBA" id="ARBA00046672"/>
    </source>
</evidence>
<reference evidence="12" key="1">
    <citation type="journal article" date="2014" name="Genome Announc.">
        <title>De novo whole-genome sequence and genome annotation of Lichtheimia ramosa.</title>
        <authorList>
            <person name="Linde J."/>
            <person name="Schwartze V."/>
            <person name="Binder U."/>
            <person name="Lass-Florl C."/>
            <person name="Voigt K."/>
            <person name="Horn F."/>
        </authorList>
    </citation>
    <scope>NUCLEOTIDE SEQUENCE</scope>
    <source>
        <strain evidence="12">JMRC FSU:6197</strain>
    </source>
</reference>
<dbReference type="InterPro" id="IPR002433">
    <property type="entry name" value="Orn_de-COase"/>
</dbReference>
<evidence type="ECO:0000256" key="5">
    <source>
        <dbReference type="ARBA" id="ARBA00034115"/>
    </source>
</evidence>
<evidence type="ECO:0000256" key="3">
    <source>
        <dbReference type="ARBA" id="ARBA00022898"/>
    </source>
</evidence>
<dbReference type="InterPro" id="IPR022653">
    <property type="entry name" value="De-COase2_pyr-phos_BS"/>
</dbReference>
<evidence type="ECO:0000256" key="2">
    <source>
        <dbReference type="ARBA" id="ARBA00008872"/>
    </source>
</evidence>
<dbReference type="PANTHER" id="PTHR11482:SF6">
    <property type="entry name" value="ORNITHINE DECARBOXYLASE 1-RELATED"/>
    <property type="match status" value="1"/>
</dbReference>
<keyword evidence="3 9" id="KW-0663">Pyridoxal phosphate</keyword>
<evidence type="ECO:0000256" key="8">
    <source>
        <dbReference type="ARBA" id="ARBA00049127"/>
    </source>
</evidence>
<comment type="similarity">
    <text evidence="2">Belongs to the Orn/Lys/Arg decarboxylase class-II family.</text>
</comment>
<dbReference type="Gene3D" id="3.20.20.10">
    <property type="entry name" value="Alanine racemase"/>
    <property type="match status" value="1"/>
</dbReference>
<comment type="pathway">
    <text evidence="5">Amine and polyamine biosynthesis; putrescine biosynthesis via L-ornithine pathway; putrescine from L-ornithine: step 1/1.</text>
</comment>
<dbReference type="SUPFAM" id="SSF51419">
    <property type="entry name" value="PLP-binding barrel"/>
    <property type="match status" value="1"/>
</dbReference>
<dbReference type="GO" id="GO:0005737">
    <property type="term" value="C:cytoplasm"/>
    <property type="evidence" value="ECO:0007669"/>
    <property type="project" value="TreeGrafter"/>
</dbReference>
<dbReference type="PROSITE" id="PS00878">
    <property type="entry name" value="ODR_DC_2_1"/>
    <property type="match status" value="1"/>
</dbReference>
<dbReference type="SUPFAM" id="SSF50621">
    <property type="entry name" value="Alanine racemase C-terminal domain-like"/>
    <property type="match status" value="1"/>
</dbReference>
<evidence type="ECO:0000256" key="10">
    <source>
        <dbReference type="SAM" id="MobiDB-lite"/>
    </source>
</evidence>
<gene>
    <name evidence="12" type="ORF">LRAMOSA10944</name>
</gene>
<dbReference type="FunFam" id="3.20.20.10:FF:000005">
    <property type="entry name" value="Ornithine decarboxylase"/>
    <property type="match status" value="1"/>
</dbReference>
<dbReference type="InterPro" id="IPR022657">
    <property type="entry name" value="De-COase2_CS"/>
</dbReference>
<feature type="domain" description="Orn/DAP/Arg decarboxylase 2 N-terminal" evidence="11">
    <location>
        <begin position="92"/>
        <end position="328"/>
    </location>
</feature>
<dbReference type="AlphaFoldDB" id="A0A077WR01"/>
<evidence type="ECO:0000256" key="9">
    <source>
        <dbReference type="PIRSR" id="PIRSR600183-50"/>
    </source>
</evidence>
<dbReference type="InterPro" id="IPR029066">
    <property type="entry name" value="PLP-binding_barrel"/>
</dbReference>
<dbReference type="PROSITE" id="PS00879">
    <property type="entry name" value="ODR_DC_2_2"/>
    <property type="match status" value="1"/>
</dbReference>
<sequence>MPSDTDIVETSSLSSHAASQRIFKAFLPANHVDIPPSQAKDTTTATNGTLMDRSSSSSNKETLPELKVYQTMQQKIEEWSDKDDESFTVCDLGDVYRQHLRWKTHLPRVEPFYAVKCNDDPRVLNLLVSLGIGFDCASKFEMQPLVEQHQVHSSRIIFANPCKPVTHIQYAARHHVSLMTFDNMDELYKIKENHPEAELILRIFTDNSKAHADVSAKYGAHMESVDVLLLKARELELPVVGVSFHIGTGCMDASAFIDALSSARSVFDQATSMGHNMSILDLGGGFPGVGLEGQTTFENVANVIREQLDALFPSRIRVIAEPGRFYVSTAFTTCTRIMGKRSMMTGQKQKHIMYYLLDGVFGLFGGVPAKNLTPVAKVMTRNGKFIQAHNKDAIGYEQEYECSIWGPTCTPYDCITRNAKLPDLQVGDWLYWPNMGAYTYAIASHGFSGFQVPSITYVDTSNTL</sequence>
<evidence type="ECO:0000256" key="4">
    <source>
        <dbReference type="ARBA" id="ARBA00023239"/>
    </source>
</evidence>
<feature type="modified residue" description="N6-(pyridoxal phosphate)lysine" evidence="9">
    <location>
        <position position="116"/>
    </location>
</feature>
<comment type="subunit">
    <text evidence="7">Homodimer. Only the dimer is catalytically active, as the active sites are constructed of residues from both monomers.</text>
</comment>
<dbReference type="InterPro" id="IPR000183">
    <property type="entry name" value="Orn/DAP/Arg_de-COase"/>
</dbReference>
<dbReference type="InterPro" id="IPR022644">
    <property type="entry name" value="De-COase2_N"/>
</dbReference>
<dbReference type="PANTHER" id="PTHR11482">
    <property type="entry name" value="ARGININE/DIAMINOPIMELATE/ORNITHINE DECARBOXYLASE"/>
    <property type="match status" value="1"/>
</dbReference>
<name>A0A077WR01_9FUNG</name>
<protein>
    <recommendedName>
        <fullName evidence="6">ornithine decarboxylase</fullName>
        <ecNumber evidence="6">4.1.1.17</ecNumber>
    </recommendedName>
</protein>
<evidence type="ECO:0000313" key="12">
    <source>
        <dbReference type="EMBL" id="CDS09584.1"/>
    </source>
</evidence>
<evidence type="ECO:0000256" key="6">
    <source>
        <dbReference type="ARBA" id="ARBA00034138"/>
    </source>
</evidence>
<organism evidence="12">
    <name type="scientific">Lichtheimia ramosa</name>
    <dbReference type="NCBI Taxonomy" id="688394"/>
    <lineage>
        <taxon>Eukaryota</taxon>
        <taxon>Fungi</taxon>
        <taxon>Fungi incertae sedis</taxon>
        <taxon>Mucoromycota</taxon>
        <taxon>Mucoromycotina</taxon>
        <taxon>Mucoromycetes</taxon>
        <taxon>Mucorales</taxon>
        <taxon>Lichtheimiaceae</taxon>
        <taxon>Lichtheimia</taxon>
    </lineage>
</organism>
<dbReference type="EC" id="4.1.1.17" evidence="6"/>
<feature type="active site" description="Proton donor" evidence="9">
    <location>
        <position position="409"/>
    </location>
</feature>
<feature type="compositionally biased region" description="Polar residues" evidence="10">
    <location>
        <begin position="39"/>
        <end position="61"/>
    </location>
</feature>
<dbReference type="GO" id="GO:0033387">
    <property type="term" value="P:putrescine biosynthetic process from arginine, via ornithine"/>
    <property type="evidence" value="ECO:0007669"/>
    <property type="project" value="TreeGrafter"/>
</dbReference>
<proteinExistence type="inferred from homology"/>
<dbReference type="PRINTS" id="PR01182">
    <property type="entry name" value="ORNDCRBXLASE"/>
</dbReference>
<dbReference type="EMBL" id="LK023334">
    <property type="protein sequence ID" value="CDS09584.1"/>
    <property type="molecule type" value="Genomic_DNA"/>
</dbReference>
<dbReference type="InterPro" id="IPR009006">
    <property type="entry name" value="Ala_racemase/Decarboxylase_C"/>
</dbReference>
<feature type="region of interest" description="Disordered" evidence="10">
    <location>
        <begin position="34"/>
        <end position="62"/>
    </location>
</feature>
<dbReference type="CDD" id="cd00622">
    <property type="entry name" value="PLPDE_III_ODC"/>
    <property type="match status" value="1"/>
</dbReference>